<organism evidence="1 2">
    <name type="scientific">Knipowitschia caucasica</name>
    <name type="common">Caucasian dwarf goby</name>
    <name type="synonym">Pomatoschistus caucasicus</name>
    <dbReference type="NCBI Taxonomy" id="637954"/>
    <lineage>
        <taxon>Eukaryota</taxon>
        <taxon>Metazoa</taxon>
        <taxon>Chordata</taxon>
        <taxon>Craniata</taxon>
        <taxon>Vertebrata</taxon>
        <taxon>Euteleostomi</taxon>
        <taxon>Actinopterygii</taxon>
        <taxon>Neopterygii</taxon>
        <taxon>Teleostei</taxon>
        <taxon>Neoteleostei</taxon>
        <taxon>Acanthomorphata</taxon>
        <taxon>Gobiaria</taxon>
        <taxon>Gobiiformes</taxon>
        <taxon>Gobioidei</taxon>
        <taxon>Gobiidae</taxon>
        <taxon>Gobiinae</taxon>
        <taxon>Knipowitschia</taxon>
    </lineage>
</organism>
<dbReference type="Proteomes" id="UP001497482">
    <property type="component" value="Chromosome 2"/>
</dbReference>
<accession>A0AAV2KS02</accession>
<protein>
    <submittedName>
        <fullName evidence="1">Uncharacterized protein</fullName>
    </submittedName>
</protein>
<dbReference type="EMBL" id="OZ035824">
    <property type="protein sequence ID" value="CAL1592379.1"/>
    <property type="molecule type" value="Genomic_DNA"/>
</dbReference>
<reference evidence="1 2" key="1">
    <citation type="submission" date="2024-04" db="EMBL/GenBank/DDBJ databases">
        <authorList>
            <person name="Waldvogel A.-M."/>
            <person name="Schoenle A."/>
        </authorList>
    </citation>
    <scope>NUCLEOTIDE SEQUENCE [LARGE SCALE GENOMIC DNA]</scope>
</reference>
<sequence>MTRAEWGAPRGSAKELTRAHASLRLPQAGIRDTPHPLVLIDVAHEPCKRTEVERGNKSASFDTALRKIGDLLAILIPLIENQRPEECEIALFASVV</sequence>
<evidence type="ECO:0000313" key="2">
    <source>
        <dbReference type="Proteomes" id="UP001497482"/>
    </source>
</evidence>
<dbReference type="AlphaFoldDB" id="A0AAV2KS02"/>
<gene>
    <name evidence="1" type="ORF">KC01_LOCUS21631</name>
</gene>
<evidence type="ECO:0000313" key="1">
    <source>
        <dbReference type="EMBL" id="CAL1592379.1"/>
    </source>
</evidence>
<keyword evidence="2" id="KW-1185">Reference proteome</keyword>
<name>A0AAV2KS02_KNICA</name>
<proteinExistence type="predicted"/>